<dbReference type="EMBL" id="CP134191">
    <property type="protein sequence ID" value="WPB06791.1"/>
    <property type="molecule type" value="Genomic_DNA"/>
</dbReference>
<dbReference type="PANTHER" id="PTHR35394:SF5">
    <property type="entry name" value="DUF3176 DOMAIN-CONTAINING PROTEIN"/>
    <property type="match status" value="1"/>
</dbReference>
<evidence type="ECO:0000256" key="2">
    <source>
        <dbReference type="SAM" id="Phobius"/>
    </source>
</evidence>
<keyword evidence="2" id="KW-0472">Membrane</keyword>
<organism evidence="3 5">
    <name type="scientific">Cercospora beticola</name>
    <name type="common">Sugarbeet leaf spot fungus</name>
    <dbReference type="NCBI Taxonomy" id="122368"/>
    <lineage>
        <taxon>Eukaryota</taxon>
        <taxon>Fungi</taxon>
        <taxon>Dikarya</taxon>
        <taxon>Ascomycota</taxon>
        <taxon>Pezizomycotina</taxon>
        <taxon>Dothideomycetes</taxon>
        <taxon>Dothideomycetidae</taxon>
        <taxon>Mycosphaerellales</taxon>
        <taxon>Mycosphaerellaceae</taxon>
        <taxon>Cercospora</taxon>
    </lineage>
</organism>
<dbReference type="OrthoDB" id="5376804at2759"/>
<evidence type="ECO:0000313" key="6">
    <source>
        <dbReference type="Proteomes" id="UP001302367"/>
    </source>
</evidence>
<feature type="transmembrane region" description="Helical" evidence="2">
    <location>
        <begin position="659"/>
        <end position="679"/>
    </location>
</feature>
<proteinExistence type="predicted"/>
<evidence type="ECO:0000313" key="5">
    <source>
        <dbReference type="Proteomes" id="UP000230605"/>
    </source>
</evidence>
<dbReference type="AlphaFoldDB" id="A0A2G5HT79"/>
<feature type="transmembrane region" description="Helical" evidence="2">
    <location>
        <begin position="82"/>
        <end position="104"/>
    </location>
</feature>
<name>A0A2G5HT79_CERBT</name>
<sequence length="770" mass="85676">MSTSHTVPRKPIGSPSSEEPAPTEAQTSLLSDEGSEDAVRNEQRLVTADKEALVAPRTLHGFPQSPGNTDKRRRSFRPISTWWQEALAIVLLLASLVASFATLYPYQDNPIPEWRYSITIGALLSLYSVILRLAATFLLSQGIAQSKWHWFNGSPKPLHDMVLHDNASRGPMGAFGLLYRLALPVTWQWLGCMLAIVALLVGPFTQQVLQYETCAVLDLEAEAVITRASAYVGQIVVLEQVDPGVWIDDGFLSFQEQASFLAGLYSPRAVPSSCSTGNCTFAPYTTVGFCSICEDLSSNVQTETIEEYAPYGATSNKTITSLGIVHEGTDFYVGGVATPYINMTLQVNYTSLDRVDRSGRPDSAFLRKDVATNFVIDDSYYVLIGLAEKPWDRNTGKAPEECTDTTNDNTWRCQGYGAAKCSISPCLRTYNSTVINGRLHEQLVGLETEALKSSDGRWFDEHAYVQAALNLSCINEDDRVLLRNRSYDLDIEGVWLPYNFTSRRQGDTRNSWDILKDKASPERGFIERGCVYVVDYDFTRYLYAWLQGQHSGSLSGLESSGDQRAMIAMNGSQLLESIWNHGDFSLERTGMLFDNMTLSLTNYMRTNPGSPWRTTHVRLNGIKPNATEEMNDDYVDAAGLYLPTFGQAWATKTCARIRWLWLILPAIVTIFTLVFYGGVLSSARALPEDVRTWKTSPLPFMFYGPGGTDESRQQEWFNASSQHVDDMDAAARKIHLKLDRDEAGMAFFRKRGAVVDAEKSSLTSGSDAVL</sequence>
<dbReference type="Proteomes" id="UP000230605">
    <property type="component" value="Chromosome 8"/>
</dbReference>
<gene>
    <name evidence="3" type="ORF">CB0940_10088</name>
    <name evidence="4" type="ORF">RHO25_011451</name>
</gene>
<reference evidence="4 6" key="2">
    <citation type="submission" date="2023-09" db="EMBL/GenBank/DDBJ databases">
        <title>Complete-Gapless Cercospora beticola genome.</title>
        <authorList>
            <person name="Wyatt N.A."/>
            <person name="Spanner R.E."/>
            <person name="Bolton M.D."/>
        </authorList>
    </citation>
    <scope>NUCLEOTIDE SEQUENCE [LARGE SCALE GENOMIC DNA]</scope>
    <source>
        <strain evidence="4">Cb09-40</strain>
    </source>
</reference>
<evidence type="ECO:0000313" key="4">
    <source>
        <dbReference type="EMBL" id="WPB06791.1"/>
    </source>
</evidence>
<reference evidence="3 5" key="1">
    <citation type="submission" date="2015-10" db="EMBL/GenBank/DDBJ databases">
        <title>The cercosporin biosynthetic gene cluster was horizontally transferred to several fungal lineages and shown to be expanded in Cercospora beticola based on microsynteny with recipient genomes.</title>
        <authorList>
            <person name="De Jonge R."/>
            <person name="Ebert M.K."/>
            <person name="Suttle J.C."/>
            <person name="Jurick Ii W.M."/>
            <person name="Secor G.A."/>
            <person name="Thomma B.P."/>
            <person name="Van De Peer Y."/>
            <person name="Bolton M.D."/>
        </authorList>
    </citation>
    <scope>NUCLEOTIDE SEQUENCE [LARGE SCALE GENOMIC DNA]</scope>
    <source>
        <strain evidence="3 5">09-40</strain>
    </source>
</reference>
<evidence type="ECO:0000313" key="3">
    <source>
        <dbReference type="EMBL" id="PIA95747.1"/>
    </source>
</evidence>
<dbReference type="PANTHER" id="PTHR35394">
    <property type="entry name" value="DUF3176 DOMAIN-CONTAINING PROTEIN"/>
    <property type="match status" value="1"/>
</dbReference>
<dbReference type="Pfam" id="PF11374">
    <property type="entry name" value="DUF3176"/>
    <property type="match status" value="1"/>
</dbReference>
<dbReference type="InterPro" id="IPR021514">
    <property type="entry name" value="DUF3176"/>
</dbReference>
<feature type="transmembrane region" description="Helical" evidence="2">
    <location>
        <begin position="116"/>
        <end position="139"/>
    </location>
</feature>
<protein>
    <submittedName>
        <fullName evidence="3">Uncharacterized protein</fullName>
    </submittedName>
</protein>
<keyword evidence="2" id="KW-0812">Transmembrane</keyword>
<feature type="transmembrane region" description="Helical" evidence="2">
    <location>
        <begin position="177"/>
        <end position="201"/>
    </location>
</feature>
<dbReference type="EMBL" id="LKMD01000103">
    <property type="protein sequence ID" value="PIA95747.1"/>
    <property type="molecule type" value="Genomic_DNA"/>
</dbReference>
<feature type="region of interest" description="Disordered" evidence="1">
    <location>
        <begin position="1"/>
        <end position="39"/>
    </location>
</feature>
<evidence type="ECO:0000256" key="1">
    <source>
        <dbReference type="SAM" id="MobiDB-lite"/>
    </source>
</evidence>
<keyword evidence="6" id="KW-1185">Reference proteome</keyword>
<keyword evidence="2" id="KW-1133">Transmembrane helix</keyword>
<dbReference type="Proteomes" id="UP001302367">
    <property type="component" value="Chromosome 8"/>
</dbReference>
<accession>A0A2G5HT79</accession>